<sequence length="122" mass="13495">MNQIVPPASFQNVLVSVKPREGKPGKYDVSTVPAVPVITQQDTIINYQIVDTDGQSIVFSGMSVKPKDNNQLSEETLSLDKKMLAFFDANTEKMTLNITLHFQDGEGIEFSHDPQVDNDPEA</sequence>
<proteinExistence type="predicted"/>
<accession>A0ABX6MEK7</accession>
<dbReference type="Gene3D" id="2.60.40.420">
    <property type="entry name" value="Cupredoxins - blue copper proteins"/>
    <property type="match status" value="1"/>
</dbReference>
<gene>
    <name evidence="2" type="ORF">HH213_23375</name>
</gene>
<evidence type="ECO:0000256" key="1">
    <source>
        <dbReference type="ARBA" id="ARBA00004418"/>
    </source>
</evidence>
<comment type="subcellular location">
    <subcellularLocation>
        <location evidence="1">Periplasm</location>
    </subcellularLocation>
</comment>
<organism evidence="2 3">
    <name type="scientific">Duganella dendranthematis</name>
    <dbReference type="NCBI Taxonomy" id="2728021"/>
    <lineage>
        <taxon>Bacteria</taxon>
        <taxon>Pseudomonadati</taxon>
        <taxon>Pseudomonadota</taxon>
        <taxon>Betaproteobacteria</taxon>
        <taxon>Burkholderiales</taxon>
        <taxon>Oxalobacteraceae</taxon>
        <taxon>Telluria group</taxon>
        <taxon>Duganella</taxon>
    </lineage>
</organism>
<dbReference type="InterPro" id="IPR008972">
    <property type="entry name" value="Cupredoxin"/>
</dbReference>
<dbReference type="EMBL" id="CP051684">
    <property type="protein sequence ID" value="QJD92769.1"/>
    <property type="molecule type" value="Genomic_DNA"/>
</dbReference>
<evidence type="ECO:0000313" key="2">
    <source>
        <dbReference type="EMBL" id="QJD92769.1"/>
    </source>
</evidence>
<reference evidence="2 3" key="1">
    <citation type="submission" date="2020-04" db="EMBL/GenBank/DDBJ databases">
        <title>Genome sequencing of novel species.</title>
        <authorList>
            <person name="Heo J."/>
            <person name="Kim S.-J."/>
            <person name="Kim J.-S."/>
            <person name="Hong S.-B."/>
            <person name="Kwon S.-W."/>
        </authorList>
    </citation>
    <scope>NUCLEOTIDE SEQUENCE [LARGE SCALE GENOMIC DNA]</scope>
    <source>
        <strain evidence="2 3">AF9R3</strain>
    </source>
</reference>
<keyword evidence="3" id="KW-1185">Reference proteome</keyword>
<dbReference type="RefSeq" id="WP_169113823.1">
    <property type="nucleotide sequence ID" value="NZ_CP051684.1"/>
</dbReference>
<dbReference type="Proteomes" id="UP000503117">
    <property type="component" value="Chromosome"/>
</dbReference>
<evidence type="ECO:0000313" key="3">
    <source>
        <dbReference type="Proteomes" id="UP000503117"/>
    </source>
</evidence>
<name>A0ABX6MEK7_9BURK</name>
<protein>
    <submittedName>
        <fullName evidence="2">Uncharacterized protein</fullName>
    </submittedName>
</protein>